<sequence>MLVGASIFNVGRKNQELNYSVDVAQGDGAEQYVYDFVEVDGLRFPTKRRAYLGADDLQLRRDHLMVSIDLNDFRLAKARFR</sequence>
<protein>
    <submittedName>
        <fullName evidence="1">Uncharacterized protein</fullName>
    </submittedName>
</protein>
<organism evidence="1 2">
    <name type="scientific">Caballeronia udeis</name>
    <dbReference type="NCBI Taxonomy" id="1232866"/>
    <lineage>
        <taxon>Bacteria</taxon>
        <taxon>Pseudomonadati</taxon>
        <taxon>Pseudomonadota</taxon>
        <taxon>Betaproteobacteria</taxon>
        <taxon>Burkholderiales</taxon>
        <taxon>Burkholderiaceae</taxon>
        <taxon>Caballeronia</taxon>
    </lineage>
</organism>
<evidence type="ECO:0000313" key="2">
    <source>
        <dbReference type="Proteomes" id="UP000054683"/>
    </source>
</evidence>
<name>A0A158J631_9BURK</name>
<proteinExistence type="predicted"/>
<dbReference type="EMBL" id="FCOK02000072">
    <property type="protein sequence ID" value="SAL64298.1"/>
    <property type="molecule type" value="Genomic_DNA"/>
</dbReference>
<reference evidence="1 2" key="1">
    <citation type="submission" date="2016-01" db="EMBL/GenBank/DDBJ databases">
        <authorList>
            <person name="Oliw E.H."/>
        </authorList>
    </citation>
    <scope>NUCLEOTIDE SEQUENCE [LARGE SCALE GENOMIC DNA]</scope>
    <source>
        <strain evidence="1">LMG 27134</strain>
    </source>
</reference>
<gene>
    <name evidence="1" type="ORF">AWB69_07236</name>
</gene>
<dbReference type="Proteomes" id="UP000054683">
    <property type="component" value="Unassembled WGS sequence"/>
</dbReference>
<dbReference type="RefSeq" id="WP_062091419.1">
    <property type="nucleotide sequence ID" value="NZ_FCOK02000072.1"/>
</dbReference>
<dbReference type="OrthoDB" id="8746011at2"/>
<accession>A0A158J631</accession>
<evidence type="ECO:0000313" key="1">
    <source>
        <dbReference type="EMBL" id="SAL64298.1"/>
    </source>
</evidence>
<dbReference type="AlphaFoldDB" id="A0A158J631"/>